<dbReference type="Gene3D" id="1.20.5.170">
    <property type="match status" value="1"/>
</dbReference>
<evidence type="ECO:0000313" key="6">
    <source>
        <dbReference type="Proteomes" id="UP000215902"/>
    </source>
</evidence>
<comment type="caution">
    <text evidence="4">The sequence shown here is derived from an EMBL/GenBank/DDBJ whole genome shotgun (WGS) entry which is preliminary data.</text>
</comment>
<feature type="coiled-coil region" evidence="1">
    <location>
        <begin position="136"/>
        <end position="163"/>
    </location>
</feature>
<dbReference type="STRING" id="282301.A0A267DZE8"/>
<organism evidence="4 6">
    <name type="scientific">Macrostomum lignano</name>
    <dbReference type="NCBI Taxonomy" id="282301"/>
    <lineage>
        <taxon>Eukaryota</taxon>
        <taxon>Metazoa</taxon>
        <taxon>Spiralia</taxon>
        <taxon>Lophotrochozoa</taxon>
        <taxon>Platyhelminthes</taxon>
        <taxon>Rhabditophora</taxon>
        <taxon>Macrostomorpha</taxon>
        <taxon>Macrostomida</taxon>
        <taxon>Macrostomidae</taxon>
        <taxon>Macrostomum</taxon>
    </lineage>
</organism>
<dbReference type="SMART" id="SM00338">
    <property type="entry name" value="BRLZ"/>
    <property type="match status" value="1"/>
</dbReference>
<dbReference type="EMBL" id="NIVC01000390">
    <property type="protein sequence ID" value="PAA84041.1"/>
    <property type="molecule type" value="Genomic_DNA"/>
</dbReference>
<dbReference type="InterPro" id="IPR004827">
    <property type="entry name" value="bZIP"/>
</dbReference>
<dbReference type="EMBL" id="NIVC01002890">
    <property type="protein sequence ID" value="PAA54556.1"/>
    <property type="molecule type" value="Genomic_DNA"/>
</dbReference>
<feature type="domain" description="BZIP" evidence="3">
    <location>
        <begin position="111"/>
        <end position="165"/>
    </location>
</feature>
<protein>
    <recommendedName>
        <fullName evidence="3">BZIP domain-containing protein</fullName>
    </recommendedName>
</protein>
<dbReference type="InterPro" id="IPR046347">
    <property type="entry name" value="bZIP_sf"/>
</dbReference>
<evidence type="ECO:0000256" key="1">
    <source>
        <dbReference type="SAM" id="Coils"/>
    </source>
</evidence>
<dbReference type="Proteomes" id="UP000215902">
    <property type="component" value="Unassembled WGS sequence"/>
</dbReference>
<gene>
    <name evidence="4" type="ORF">BOX15_Mlig024765g2</name>
    <name evidence="5" type="ORF">BOX15_Mlig024765g3</name>
</gene>
<dbReference type="GO" id="GO:0000978">
    <property type="term" value="F:RNA polymerase II cis-regulatory region sequence-specific DNA binding"/>
    <property type="evidence" value="ECO:0007669"/>
    <property type="project" value="TreeGrafter"/>
</dbReference>
<dbReference type="PANTHER" id="PTHR45879">
    <property type="entry name" value="CYCLIC AMP RESPONSE ELEMENT-BINDING PROTEIN B"/>
    <property type="match status" value="1"/>
</dbReference>
<feature type="non-terminal residue" evidence="4">
    <location>
        <position position="1"/>
    </location>
</feature>
<dbReference type="PANTHER" id="PTHR45879:SF3">
    <property type="entry name" value="CYCLIC AMP RESPONSE ELEMENT-BINDING PROTEIN B"/>
    <property type="match status" value="1"/>
</dbReference>
<dbReference type="PROSITE" id="PS50217">
    <property type="entry name" value="BZIP"/>
    <property type="match status" value="1"/>
</dbReference>
<name>A0A267DZE8_9PLAT</name>
<feature type="region of interest" description="Disordered" evidence="2">
    <location>
        <begin position="68"/>
        <end position="121"/>
    </location>
</feature>
<dbReference type="OrthoDB" id="5970722at2759"/>
<evidence type="ECO:0000259" key="3">
    <source>
        <dbReference type="PROSITE" id="PS50217"/>
    </source>
</evidence>
<dbReference type="Pfam" id="PF00170">
    <property type="entry name" value="bZIP_1"/>
    <property type="match status" value="1"/>
</dbReference>
<reference evidence="4 6" key="1">
    <citation type="submission" date="2017-06" db="EMBL/GenBank/DDBJ databases">
        <title>A platform for efficient transgenesis in Macrostomum lignano, a flatworm model organism for stem cell research.</title>
        <authorList>
            <person name="Berezikov E."/>
        </authorList>
    </citation>
    <scope>NUCLEOTIDE SEQUENCE [LARGE SCALE GENOMIC DNA]</scope>
    <source>
        <strain evidence="4">DV1</strain>
        <tissue evidence="4">Whole organism</tissue>
    </source>
</reference>
<keyword evidence="1" id="KW-0175">Coiled coil</keyword>
<evidence type="ECO:0000256" key="2">
    <source>
        <dbReference type="SAM" id="MobiDB-lite"/>
    </source>
</evidence>
<dbReference type="PRINTS" id="PR00041">
    <property type="entry name" value="LEUZIPPRCREB"/>
</dbReference>
<dbReference type="GO" id="GO:0000981">
    <property type="term" value="F:DNA-binding transcription factor activity, RNA polymerase II-specific"/>
    <property type="evidence" value="ECO:0007669"/>
    <property type="project" value="TreeGrafter"/>
</dbReference>
<dbReference type="CDD" id="cd14690">
    <property type="entry name" value="bZIP_CREB1"/>
    <property type="match status" value="1"/>
</dbReference>
<dbReference type="GO" id="GO:0005667">
    <property type="term" value="C:transcription regulator complex"/>
    <property type="evidence" value="ECO:0007669"/>
    <property type="project" value="TreeGrafter"/>
</dbReference>
<dbReference type="AlphaFoldDB" id="A0A267DZE8"/>
<dbReference type="SUPFAM" id="SSF57959">
    <property type="entry name" value="Leucine zipper domain"/>
    <property type="match status" value="1"/>
</dbReference>
<evidence type="ECO:0000313" key="4">
    <source>
        <dbReference type="EMBL" id="PAA54556.1"/>
    </source>
</evidence>
<dbReference type="InterPro" id="IPR001630">
    <property type="entry name" value="Leuzip_CREB"/>
</dbReference>
<accession>A0A267DZE8</accession>
<dbReference type="GO" id="GO:0005634">
    <property type="term" value="C:nucleus"/>
    <property type="evidence" value="ECO:0007669"/>
    <property type="project" value="InterPro"/>
</dbReference>
<proteinExistence type="predicted"/>
<keyword evidence="6" id="KW-1185">Reference proteome</keyword>
<evidence type="ECO:0000313" key="5">
    <source>
        <dbReference type="EMBL" id="PAA84041.1"/>
    </source>
</evidence>
<sequence>KSNAEPRQLASSGQQVCQLPPLVAAPSFTAPIGAFVNIGTSGEGKPSCETATAYQLVAPAFNFPASTLASSSTPVPGCDAAGGSAGGGSGGPSSTSSSVLIGAGEPSDYQKRKRANRLEKNREAARICRQKKKDYIKCLESRVRLLTAQNRQLMEELEKFKVLLR</sequence>